<keyword evidence="1" id="KW-0472">Membrane</keyword>
<reference evidence="2 3" key="2">
    <citation type="submission" date="2019-09" db="EMBL/GenBank/DDBJ databases">
        <authorList>
            <person name="Mazur A."/>
        </authorList>
    </citation>
    <scope>NUCLEOTIDE SEQUENCE [LARGE SCALE GENOMIC DNA]</scope>
    <source>
        <strain evidence="2 3">3729k</strain>
    </source>
</reference>
<evidence type="ECO:0000313" key="2">
    <source>
        <dbReference type="EMBL" id="KAA2283983.1"/>
    </source>
</evidence>
<feature type="transmembrane region" description="Helical" evidence="1">
    <location>
        <begin position="6"/>
        <end position="30"/>
    </location>
</feature>
<organism evidence="2 3">
    <name type="scientific">Arenimonas fontis</name>
    <dbReference type="NCBI Taxonomy" id="2608255"/>
    <lineage>
        <taxon>Bacteria</taxon>
        <taxon>Pseudomonadati</taxon>
        <taxon>Pseudomonadota</taxon>
        <taxon>Gammaproteobacteria</taxon>
        <taxon>Lysobacterales</taxon>
        <taxon>Lysobacteraceae</taxon>
        <taxon>Arenimonas</taxon>
    </lineage>
</organism>
<dbReference type="InterPro" id="IPR021313">
    <property type="entry name" value="DUF2909"/>
</dbReference>
<protein>
    <submittedName>
        <fullName evidence="2">Twin transmembrane helix small protein</fullName>
    </submittedName>
</protein>
<keyword evidence="1 2" id="KW-0812">Transmembrane</keyword>
<comment type="caution">
    <text evidence="2">The sequence shown here is derived from an EMBL/GenBank/DDBJ whole genome shotgun (WGS) entry which is preliminary data.</text>
</comment>
<dbReference type="Proteomes" id="UP000322165">
    <property type="component" value="Unassembled WGS sequence"/>
</dbReference>
<accession>A0A5B2Z8Y0</accession>
<evidence type="ECO:0000256" key="1">
    <source>
        <dbReference type="SAM" id="Phobius"/>
    </source>
</evidence>
<dbReference type="EMBL" id="VUOD01000012">
    <property type="protein sequence ID" value="KAA2283983.1"/>
    <property type="molecule type" value="Genomic_DNA"/>
</dbReference>
<evidence type="ECO:0000313" key="3">
    <source>
        <dbReference type="Proteomes" id="UP000322165"/>
    </source>
</evidence>
<gene>
    <name evidence="2" type="ORF">F0415_11355</name>
</gene>
<dbReference type="RefSeq" id="WP_149861340.1">
    <property type="nucleotide sequence ID" value="NZ_VUOD01000012.1"/>
</dbReference>
<sequence>MSNELKTLVVIAFLILILWNLGAGLYYMIVDKGRTKRTVRSLTWRIGLSVALILLVILGIATGLVQPHGIGR</sequence>
<proteinExistence type="predicted"/>
<dbReference type="AlphaFoldDB" id="A0A5B2Z8Y0"/>
<keyword evidence="3" id="KW-1185">Reference proteome</keyword>
<keyword evidence="1" id="KW-1133">Transmembrane helix</keyword>
<feature type="transmembrane region" description="Helical" evidence="1">
    <location>
        <begin position="42"/>
        <end position="65"/>
    </location>
</feature>
<dbReference type="Pfam" id="PF11137">
    <property type="entry name" value="DUF2909"/>
    <property type="match status" value="1"/>
</dbReference>
<name>A0A5B2Z8Y0_9GAMM</name>
<dbReference type="NCBIfam" id="NF033233">
    <property type="entry name" value="twin_helix"/>
    <property type="match status" value="1"/>
</dbReference>
<reference evidence="2 3" key="1">
    <citation type="submission" date="2019-09" db="EMBL/GenBank/DDBJ databases">
        <title>Arenimonas chukotkensis sp. nov., a bacterium isolated from Chukotka hot spring, Arctic region, Russia.</title>
        <authorList>
            <person name="Zayulina K.S."/>
            <person name="Prokofeva M.I."/>
            <person name="Elcheninov A.G."/>
            <person name="Novikov A."/>
            <person name="Kochetkova T.V."/>
            <person name="Kublanov I.V."/>
        </authorList>
    </citation>
    <scope>NUCLEOTIDE SEQUENCE [LARGE SCALE GENOMIC DNA]</scope>
    <source>
        <strain evidence="2 3">3729k</strain>
    </source>
</reference>